<comment type="similarity">
    <text evidence="1">Belongs to the ABC transporter superfamily.</text>
</comment>
<dbReference type="PROSITE" id="PS50893">
    <property type="entry name" value="ABC_TRANSPORTER_2"/>
    <property type="match status" value="2"/>
</dbReference>
<evidence type="ECO:0000256" key="3">
    <source>
        <dbReference type="ARBA" id="ARBA00022741"/>
    </source>
</evidence>
<name>A0A939QJA7_9MICO</name>
<evidence type="ECO:0000256" key="2">
    <source>
        <dbReference type="ARBA" id="ARBA00022448"/>
    </source>
</evidence>
<evidence type="ECO:0000259" key="5">
    <source>
        <dbReference type="PROSITE" id="PS50893"/>
    </source>
</evidence>
<dbReference type="Pfam" id="PF08352">
    <property type="entry name" value="oligo_HPY"/>
    <property type="match status" value="1"/>
</dbReference>
<proteinExistence type="inferred from homology"/>
<sequence>MNAQLPPTLLALRDLRVAIRGTEVLRGIDLDVAPGECLAIVGESGAGKSVLARTILGLSQREGFQVEADTFEIGHRSALGLPERSWRTLRGRSVSLVLQDALQSLDPLRTIGAEVGETLAIHGVPRAERRSRVLDALDAAGLPLGGPERPEAAARLRQRPGDLSGGMRQRALIASAIVGGAPLIVADEPTTALDATTAVRVLDLLGRLRSEGTGLLLITHDLAAVSRIADRVAVLDGGRIIEHGPAARVFEAPSHPVTRALLAAVPRGPKPEPSSGGATVLEGIGLTRRYPGPGGGIRAVDDVDVTVRDGEVLGVVGESGSGKSTLARLLIGLERPDAGTIARHGDPRIRLIPQDPLGAFDPRHTVGRILRHARRDDALSPGELLARVGLDPVLLRRRPASLSGGQRQRVALARALAARPDVLVCDEPVSALDVTTQAGILELLLDLQRREGLTIVLISHDLAVVRRVSDRVAVMRHGRVVEHGATEQVFADPQHAFTRELIAAGAALPAD</sequence>
<dbReference type="InterPro" id="IPR003593">
    <property type="entry name" value="AAA+_ATPase"/>
</dbReference>
<evidence type="ECO:0000256" key="1">
    <source>
        <dbReference type="ARBA" id="ARBA00005417"/>
    </source>
</evidence>
<protein>
    <submittedName>
        <fullName evidence="6">ABC transporter ATP-binding protein</fullName>
    </submittedName>
</protein>
<keyword evidence="3" id="KW-0547">Nucleotide-binding</keyword>
<dbReference type="GO" id="GO:0055085">
    <property type="term" value="P:transmembrane transport"/>
    <property type="evidence" value="ECO:0007669"/>
    <property type="project" value="UniProtKB-ARBA"/>
</dbReference>
<reference evidence="6" key="1">
    <citation type="submission" date="2021-03" db="EMBL/GenBank/DDBJ databases">
        <title>Microbacterium sp. nov., a novel actinobacterium isolated from cow dung.</title>
        <authorList>
            <person name="Zhang L."/>
        </authorList>
    </citation>
    <scope>NUCLEOTIDE SEQUENCE</scope>
    <source>
        <strain evidence="6">NEAU-LLB</strain>
    </source>
</reference>
<dbReference type="AlphaFoldDB" id="A0A939QJA7"/>
<accession>A0A939QJA7</accession>
<dbReference type="PANTHER" id="PTHR43776">
    <property type="entry name" value="TRANSPORT ATP-BINDING PROTEIN"/>
    <property type="match status" value="1"/>
</dbReference>
<dbReference type="InterPro" id="IPR050319">
    <property type="entry name" value="ABC_transp_ATP-bind"/>
</dbReference>
<feature type="domain" description="ABC transporter" evidence="5">
    <location>
        <begin position="10"/>
        <end position="262"/>
    </location>
</feature>
<dbReference type="GO" id="GO:0005524">
    <property type="term" value="F:ATP binding"/>
    <property type="evidence" value="ECO:0007669"/>
    <property type="project" value="UniProtKB-KW"/>
</dbReference>
<dbReference type="InterPro" id="IPR027417">
    <property type="entry name" value="P-loop_NTPase"/>
</dbReference>
<keyword evidence="7" id="KW-1185">Reference proteome</keyword>
<dbReference type="InterPro" id="IPR003439">
    <property type="entry name" value="ABC_transporter-like_ATP-bd"/>
</dbReference>
<dbReference type="Proteomes" id="UP000680132">
    <property type="component" value="Unassembled WGS sequence"/>
</dbReference>
<dbReference type="GO" id="GO:0015833">
    <property type="term" value="P:peptide transport"/>
    <property type="evidence" value="ECO:0007669"/>
    <property type="project" value="InterPro"/>
</dbReference>
<dbReference type="PROSITE" id="PS00211">
    <property type="entry name" value="ABC_TRANSPORTER_1"/>
    <property type="match status" value="2"/>
</dbReference>
<dbReference type="SMART" id="SM00382">
    <property type="entry name" value="AAA"/>
    <property type="match status" value="2"/>
</dbReference>
<dbReference type="SUPFAM" id="SSF52540">
    <property type="entry name" value="P-loop containing nucleoside triphosphate hydrolases"/>
    <property type="match status" value="2"/>
</dbReference>
<dbReference type="Pfam" id="PF00005">
    <property type="entry name" value="ABC_tran"/>
    <property type="match status" value="2"/>
</dbReference>
<dbReference type="Gene3D" id="3.40.50.300">
    <property type="entry name" value="P-loop containing nucleotide triphosphate hydrolases"/>
    <property type="match status" value="2"/>
</dbReference>
<evidence type="ECO:0000313" key="7">
    <source>
        <dbReference type="Proteomes" id="UP000680132"/>
    </source>
</evidence>
<dbReference type="CDD" id="cd03257">
    <property type="entry name" value="ABC_NikE_OppD_transporters"/>
    <property type="match status" value="2"/>
</dbReference>
<evidence type="ECO:0000256" key="4">
    <source>
        <dbReference type="ARBA" id="ARBA00022840"/>
    </source>
</evidence>
<dbReference type="PANTHER" id="PTHR43776:SF7">
    <property type="entry name" value="D,D-DIPEPTIDE TRANSPORT ATP-BINDING PROTEIN DDPF-RELATED"/>
    <property type="match status" value="1"/>
</dbReference>
<dbReference type="EMBL" id="JAGFOA010000004">
    <property type="protein sequence ID" value="MBO3663949.1"/>
    <property type="molecule type" value="Genomic_DNA"/>
</dbReference>
<comment type="caution">
    <text evidence="6">The sequence shown here is derived from an EMBL/GenBank/DDBJ whole genome shotgun (WGS) entry which is preliminary data.</text>
</comment>
<feature type="domain" description="ABC transporter" evidence="5">
    <location>
        <begin position="281"/>
        <end position="502"/>
    </location>
</feature>
<dbReference type="InterPro" id="IPR013563">
    <property type="entry name" value="Oligopep_ABC_C"/>
</dbReference>
<dbReference type="InterPro" id="IPR017871">
    <property type="entry name" value="ABC_transporter-like_CS"/>
</dbReference>
<dbReference type="RefSeq" id="WP_208503580.1">
    <property type="nucleotide sequence ID" value="NZ_JAGFOA010000004.1"/>
</dbReference>
<keyword evidence="2" id="KW-0813">Transport</keyword>
<evidence type="ECO:0000313" key="6">
    <source>
        <dbReference type="EMBL" id="MBO3663949.1"/>
    </source>
</evidence>
<gene>
    <name evidence="6" type="ORF">J5V96_10545</name>
</gene>
<organism evidence="6 7">
    <name type="scientific">Microbacterium stercoris</name>
    <dbReference type="NCBI Taxonomy" id="2820289"/>
    <lineage>
        <taxon>Bacteria</taxon>
        <taxon>Bacillati</taxon>
        <taxon>Actinomycetota</taxon>
        <taxon>Actinomycetes</taxon>
        <taxon>Micrococcales</taxon>
        <taxon>Microbacteriaceae</taxon>
        <taxon>Microbacterium</taxon>
    </lineage>
</organism>
<keyword evidence="4 6" id="KW-0067">ATP-binding</keyword>
<dbReference type="GO" id="GO:0016887">
    <property type="term" value="F:ATP hydrolysis activity"/>
    <property type="evidence" value="ECO:0007669"/>
    <property type="project" value="InterPro"/>
</dbReference>